<dbReference type="Gene3D" id="3.40.50.720">
    <property type="entry name" value="NAD(P)-binding Rossmann-like Domain"/>
    <property type="match status" value="1"/>
</dbReference>
<dbReference type="Pfam" id="PF13561">
    <property type="entry name" value="adh_short_C2"/>
    <property type="match status" value="1"/>
</dbReference>
<comment type="similarity">
    <text evidence="1">Belongs to the short-chain dehydrogenases/reductases (SDR) family.</text>
</comment>
<keyword evidence="4" id="KW-1185">Reference proteome</keyword>
<dbReference type="NCBIfam" id="NF005559">
    <property type="entry name" value="PRK07231.1"/>
    <property type="match status" value="1"/>
</dbReference>
<organism evidence="3 4">
    <name type="scientific">Brucella daejeonensis</name>
    <dbReference type="NCBI Taxonomy" id="659015"/>
    <lineage>
        <taxon>Bacteria</taxon>
        <taxon>Pseudomonadati</taxon>
        <taxon>Pseudomonadota</taxon>
        <taxon>Alphaproteobacteria</taxon>
        <taxon>Hyphomicrobiales</taxon>
        <taxon>Brucellaceae</taxon>
        <taxon>Brucella/Ochrobactrum group</taxon>
        <taxon>Brucella</taxon>
    </lineage>
</organism>
<dbReference type="InterPro" id="IPR002347">
    <property type="entry name" value="SDR_fam"/>
</dbReference>
<protein>
    <submittedName>
        <fullName evidence="3">NAD(P)-dependent dehydrogenase (Short-subunit alcohol dehydrogenase family)</fullName>
    </submittedName>
</protein>
<dbReference type="AlphaFoldDB" id="A0A7W9B293"/>
<dbReference type="SUPFAM" id="SSF51735">
    <property type="entry name" value="NAD(P)-binding Rossmann-fold domains"/>
    <property type="match status" value="1"/>
</dbReference>
<evidence type="ECO:0000313" key="3">
    <source>
        <dbReference type="EMBL" id="MBB5704494.1"/>
    </source>
</evidence>
<dbReference type="PANTHER" id="PTHR24321:SF8">
    <property type="entry name" value="ESTRADIOL 17-BETA-DEHYDROGENASE 8-RELATED"/>
    <property type="match status" value="1"/>
</dbReference>
<dbReference type="PRINTS" id="PR00080">
    <property type="entry name" value="SDRFAMILY"/>
</dbReference>
<name>A0A7W9B293_9HYPH</name>
<dbReference type="GO" id="GO:0016491">
    <property type="term" value="F:oxidoreductase activity"/>
    <property type="evidence" value="ECO:0007669"/>
    <property type="project" value="UniProtKB-KW"/>
</dbReference>
<dbReference type="FunFam" id="3.40.50.720:FF:000084">
    <property type="entry name" value="Short-chain dehydrogenase reductase"/>
    <property type="match status" value="1"/>
</dbReference>
<gene>
    <name evidence="3" type="ORF">FHS76_004412</name>
</gene>
<dbReference type="InterPro" id="IPR036291">
    <property type="entry name" value="NAD(P)-bd_dom_sf"/>
</dbReference>
<sequence length="256" mass="27463">MSKGRVYEKVAIVTGGARGIGKATAIRLAEEGASIAIFDILDEGQDVINQIKETGSKAVFIKVDLTNEAAVKQAVETVVETFGTIDVLVNNAGTPGVNKLIHEMSEAEWDFVFNINVKGTFFMTKYVLPTMMAQKCGSIINFSSIYGLIGSADLPAYHATKGAVLMMSKTDAICYAPFGVRVNAVHPGSTKTELFMQAAKTWPRGKDDYLSMMGEKHPLTLGEPVDVANCVLFLASDEARFVTGTSLVCDGGYTAQ</sequence>
<evidence type="ECO:0000256" key="1">
    <source>
        <dbReference type="ARBA" id="ARBA00006484"/>
    </source>
</evidence>
<dbReference type="Proteomes" id="UP000555546">
    <property type="component" value="Unassembled WGS sequence"/>
</dbReference>
<evidence type="ECO:0000313" key="4">
    <source>
        <dbReference type="Proteomes" id="UP000555546"/>
    </source>
</evidence>
<accession>A0A7W9B293</accession>
<keyword evidence="2" id="KW-0560">Oxidoreductase</keyword>
<comment type="caution">
    <text evidence="3">The sequence shown here is derived from an EMBL/GenBank/DDBJ whole genome shotgun (WGS) entry which is preliminary data.</text>
</comment>
<proteinExistence type="inferred from homology"/>
<reference evidence="3 4" key="1">
    <citation type="submission" date="2020-08" db="EMBL/GenBank/DDBJ databases">
        <title>Genomic Encyclopedia of Type Strains, Phase IV (KMG-IV): sequencing the most valuable type-strain genomes for metagenomic binning, comparative biology and taxonomic classification.</title>
        <authorList>
            <person name="Goeker M."/>
        </authorList>
    </citation>
    <scope>NUCLEOTIDE SEQUENCE [LARGE SCALE GENOMIC DNA]</scope>
    <source>
        <strain evidence="3 4">DSM 26944</strain>
    </source>
</reference>
<dbReference type="PRINTS" id="PR00081">
    <property type="entry name" value="GDHRDH"/>
</dbReference>
<dbReference type="EMBL" id="JACIJG010000032">
    <property type="protein sequence ID" value="MBB5704494.1"/>
    <property type="molecule type" value="Genomic_DNA"/>
</dbReference>
<evidence type="ECO:0000256" key="2">
    <source>
        <dbReference type="ARBA" id="ARBA00023002"/>
    </source>
</evidence>
<dbReference type="RefSeq" id="WP_183658087.1">
    <property type="nucleotide sequence ID" value="NZ_JACIJG010000032.1"/>
</dbReference>
<dbReference type="PANTHER" id="PTHR24321">
    <property type="entry name" value="DEHYDROGENASES, SHORT CHAIN"/>
    <property type="match status" value="1"/>
</dbReference>